<dbReference type="PANTHER" id="PTHR33603">
    <property type="entry name" value="METHYLTRANSFERASE"/>
    <property type="match status" value="1"/>
</dbReference>
<dbReference type="CDD" id="cd18081">
    <property type="entry name" value="RlmH-like"/>
    <property type="match status" value="1"/>
</dbReference>
<evidence type="ECO:0000256" key="3">
    <source>
        <dbReference type="ARBA" id="ARBA00022691"/>
    </source>
</evidence>
<evidence type="ECO:0000256" key="5">
    <source>
        <dbReference type="HAMAP-Rule" id="MF_00658"/>
    </source>
</evidence>
<dbReference type="InterPro" id="IPR029028">
    <property type="entry name" value="Alpha/beta_knot_MTases"/>
</dbReference>
<feature type="binding site" evidence="5">
    <location>
        <position position="75"/>
    </location>
    <ligand>
        <name>S-adenosyl-L-methionine</name>
        <dbReference type="ChEBI" id="CHEBI:59789"/>
    </ligand>
</feature>
<dbReference type="AlphaFoldDB" id="A0A2G1DGW8"/>
<feature type="binding site" evidence="5">
    <location>
        <begin position="121"/>
        <end position="126"/>
    </location>
    <ligand>
        <name>S-adenosyl-L-methionine</name>
        <dbReference type="ChEBI" id="CHEBI:59789"/>
    </ligand>
</feature>
<dbReference type="InterPro" id="IPR029026">
    <property type="entry name" value="tRNA_m1G_MTases_N"/>
</dbReference>
<keyword evidence="5" id="KW-0963">Cytoplasm</keyword>
<dbReference type="Proteomes" id="UP000221222">
    <property type="component" value="Unassembled WGS sequence"/>
</dbReference>
<dbReference type="RefSeq" id="WP_099342953.1">
    <property type="nucleotide sequence ID" value="NZ_CP032098.1"/>
</dbReference>
<comment type="catalytic activity">
    <reaction evidence="5">
        <text>pseudouridine(1915) in 23S rRNA + S-adenosyl-L-methionine = N(3)-methylpseudouridine(1915) in 23S rRNA + S-adenosyl-L-homocysteine + H(+)</text>
        <dbReference type="Rhea" id="RHEA:42752"/>
        <dbReference type="Rhea" id="RHEA-COMP:10221"/>
        <dbReference type="Rhea" id="RHEA-COMP:10222"/>
        <dbReference type="ChEBI" id="CHEBI:15378"/>
        <dbReference type="ChEBI" id="CHEBI:57856"/>
        <dbReference type="ChEBI" id="CHEBI:59789"/>
        <dbReference type="ChEBI" id="CHEBI:65314"/>
        <dbReference type="ChEBI" id="CHEBI:74486"/>
        <dbReference type="EC" id="2.1.1.177"/>
    </reaction>
</comment>
<gene>
    <name evidence="5" type="primary">rlmH</name>
    <name evidence="6" type="ORF">AMOL_0494</name>
    <name evidence="7" type="ORF">CPU12_09870</name>
</gene>
<feature type="binding site" evidence="5">
    <location>
        <position position="102"/>
    </location>
    <ligand>
        <name>S-adenosyl-L-methionine</name>
        <dbReference type="ChEBI" id="CHEBI:59789"/>
    </ligand>
</feature>
<evidence type="ECO:0000313" key="9">
    <source>
        <dbReference type="Proteomes" id="UP000262712"/>
    </source>
</evidence>
<dbReference type="Gene3D" id="3.40.1280.10">
    <property type="match status" value="1"/>
</dbReference>
<evidence type="ECO:0000313" key="8">
    <source>
        <dbReference type="Proteomes" id="UP000221222"/>
    </source>
</evidence>
<dbReference type="GO" id="GO:0005737">
    <property type="term" value="C:cytoplasm"/>
    <property type="evidence" value="ECO:0007669"/>
    <property type="project" value="UniProtKB-SubCell"/>
</dbReference>
<dbReference type="SUPFAM" id="SSF75217">
    <property type="entry name" value="alpha/beta knot"/>
    <property type="match status" value="1"/>
</dbReference>
<name>A0A2G1DGW8_9BACT</name>
<evidence type="ECO:0000313" key="7">
    <source>
        <dbReference type="EMBL" id="PHO17596.1"/>
    </source>
</evidence>
<dbReference type="Proteomes" id="UP000262712">
    <property type="component" value="Chromosome"/>
</dbReference>
<evidence type="ECO:0000256" key="1">
    <source>
        <dbReference type="ARBA" id="ARBA00022603"/>
    </source>
</evidence>
<dbReference type="PANTHER" id="PTHR33603:SF1">
    <property type="entry name" value="RIBOSOMAL RNA LARGE SUBUNIT METHYLTRANSFERASE H"/>
    <property type="match status" value="1"/>
</dbReference>
<protein>
    <recommendedName>
        <fullName evidence="5">Ribosomal RNA large subunit methyltransferase H</fullName>
        <ecNumber evidence="5">2.1.1.177</ecNumber>
    </recommendedName>
    <alternativeName>
        <fullName evidence="5">23S rRNA (pseudouridine1915-N3)-methyltransferase</fullName>
    </alternativeName>
    <alternativeName>
        <fullName evidence="5">23S rRNA m3Psi1915 methyltransferase</fullName>
    </alternativeName>
    <alternativeName>
        <fullName evidence="5">rRNA (pseudouridine-N3-)-methyltransferase RlmH</fullName>
    </alternativeName>
</protein>
<keyword evidence="1 5" id="KW-0489">Methyltransferase</keyword>
<sequence length="153" mass="17784">MKINVYAIMKPSNDEFEKLIKEFIKMSSKYAKVEAHYIFNKKISKSQTINEDDAKRSYSEVYEPLLKSSSLNIALDVLGKKVDSFKFANFFHENSEINFFIGGAYGFERQFLTKCDKIISLSELTMAHKVAHLVLMEQIFRGLCIKNNHPYHK</sequence>
<keyword evidence="3 5" id="KW-0949">S-adenosyl-L-methionine</keyword>
<dbReference type="KEGG" id="amol:AMOL_0494"/>
<dbReference type="PIRSF" id="PIRSF004505">
    <property type="entry name" value="MT_bac"/>
    <property type="match status" value="1"/>
</dbReference>
<comment type="subunit">
    <text evidence="5">Homodimer.</text>
</comment>
<dbReference type="EMBL" id="NXFY01000015">
    <property type="protein sequence ID" value="PHO17596.1"/>
    <property type="molecule type" value="Genomic_DNA"/>
</dbReference>
<evidence type="ECO:0000256" key="4">
    <source>
        <dbReference type="ARBA" id="ARBA00038303"/>
    </source>
</evidence>
<dbReference type="InterPro" id="IPR003742">
    <property type="entry name" value="RlmH-like"/>
</dbReference>
<comment type="subcellular location">
    <subcellularLocation>
        <location evidence="5">Cytoplasm</location>
    </subcellularLocation>
</comment>
<keyword evidence="5" id="KW-0698">rRNA processing</keyword>
<evidence type="ECO:0000256" key="2">
    <source>
        <dbReference type="ARBA" id="ARBA00022679"/>
    </source>
</evidence>
<reference evidence="7 8" key="1">
    <citation type="submission" date="2017-09" db="EMBL/GenBank/DDBJ databases">
        <title>Arcobacter canalis sp. nov., a new species isolated from a water canal contaminated with urban sewage.</title>
        <authorList>
            <person name="Perez-Cataluna A."/>
            <person name="Salas-Masso N."/>
            <person name="Figueras M.J."/>
        </authorList>
    </citation>
    <scope>NUCLEOTIDE SEQUENCE [LARGE SCALE GENOMIC DNA]</scope>
    <source>
        <strain evidence="7 8">F98-3</strain>
    </source>
</reference>
<comment type="function">
    <text evidence="5">Specifically methylates the pseudouridine at position 1915 (m3Psi1915) in 23S rRNA.</text>
</comment>
<evidence type="ECO:0000313" key="6">
    <source>
        <dbReference type="EMBL" id="AXX91510.1"/>
    </source>
</evidence>
<dbReference type="Pfam" id="PF02590">
    <property type="entry name" value="SPOUT_MTase"/>
    <property type="match status" value="1"/>
</dbReference>
<organism evidence="7 8">
    <name type="scientific">Malaciobacter molluscorum LMG 25693</name>
    <dbReference type="NCBI Taxonomy" id="870501"/>
    <lineage>
        <taxon>Bacteria</taxon>
        <taxon>Pseudomonadati</taxon>
        <taxon>Campylobacterota</taxon>
        <taxon>Epsilonproteobacteria</taxon>
        <taxon>Campylobacterales</taxon>
        <taxon>Arcobacteraceae</taxon>
        <taxon>Malaciobacter</taxon>
    </lineage>
</organism>
<reference evidence="6 9" key="2">
    <citation type="submission" date="2018-08" db="EMBL/GenBank/DDBJ databases">
        <title>Complete genome of the Arcobacter molluscorum type strain LMG 25693.</title>
        <authorList>
            <person name="Miller W.G."/>
            <person name="Yee E."/>
            <person name="Bono J.L."/>
        </authorList>
    </citation>
    <scope>NUCLEOTIDE SEQUENCE [LARGE SCALE GENOMIC DNA]</scope>
    <source>
        <strain evidence="6 9">CECT 7696</strain>
    </source>
</reference>
<dbReference type="GO" id="GO:0070038">
    <property type="term" value="F:rRNA (pseudouridine-N3-)-methyltransferase activity"/>
    <property type="evidence" value="ECO:0007669"/>
    <property type="project" value="UniProtKB-UniRule"/>
</dbReference>
<keyword evidence="8" id="KW-1185">Reference proteome</keyword>
<dbReference type="EC" id="2.1.1.177" evidence="5"/>
<dbReference type="EMBL" id="CP032098">
    <property type="protein sequence ID" value="AXX91510.1"/>
    <property type="molecule type" value="Genomic_DNA"/>
</dbReference>
<keyword evidence="2 5" id="KW-0808">Transferase</keyword>
<accession>A0A2G1DGW8</accession>
<proteinExistence type="inferred from homology"/>
<dbReference type="HAMAP" id="MF_00658">
    <property type="entry name" value="23SrRNA_methyltr_H"/>
    <property type="match status" value="1"/>
</dbReference>
<comment type="similarity">
    <text evidence="4 5">Belongs to the RNA methyltransferase RlmH family.</text>
</comment>